<name>A0A8S3PUA4_MYTED</name>
<dbReference type="AlphaFoldDB" id="A0A8S3PUA4"/>
<protein>
    <recommendedName>
        <fullName evidence="8">THBS2S</fullName>
    </recommendedName>
</protein>
<evidence type="ECO:0000256" key="4">
    <source>
        <dbReference type="ARBA" id="ARBA00023157"/>
    </source>
</evidence>
<keyword evidence="4" id="KW-1015">Disulfide bond</keyword>
<dbReference type="SUPFAM" id="SSF82895">
    <property type="entry name" value="TSP-1 type 1 repeat"/>
    <property type="match status" value="1"/>
</dbReference>
<gene>
    <name evidence="6" type="ORF">MEDL_1920</name>
</gene>
<dbReference type="Pfam" id="PF00090">
    <property type="entry name" value="TSP_1"/>
    <property type="match status" value="1"/>
</dbReference>
<dbReference type="OrthoDB" id="347314at2759"/>
<dbReference type="InterPro" id="IPR013320">
    <property type="entry name" value="ConA-like_dom_sf"/>
</dbReference>
<feature type="transmembrane region" description="Helical" evidence="5">
    <location>
        <begin position="185"/>
        <end position="207"/>
    </location>
</feature>
<dbReference type="Gene3D" id="2.20.100.10">
    <property type="entry name" value="Thrombospondin type-1 (TSP1) repeat"/>
    <property type="match status" value="1"/>
</dbReference>
<dbReference type="SMART" id="SM00209">
    <property type="entry name" value="TSP1"/>
    <property type="match status" value="1"/>
</dbReference>
<dbReference type="PANTHER" id="PTHR10239">
    <property type="entry name" value="ISTHMIN-2"/>
    <property type="match status" value="1"/>
</dbReference>
<keyword evidence="5" id="KW-1133">Transmembrane helix</keyword>
<dbReference type="PROSITE" id="PS50092">
    <property type="entry name" value="TSP1"/>
    <property type="match status" value="1"/>
</dbReference>
<dbReference type="InterPro" id="IPR000884">
    <property type="entry name" value="TSP1_rpt"/>
</dbReference>
<keyword evidence="5" id="KW-0812">Transmembrane</keyword>
<sequence length="496" mass="56155">MANSHSVRDRHNLCLPKTVVDENHTYEPLKPIHLPISNGRYDTLQNVQNAGKNHQNKLSCNRDQRDCNMELNQTYERFTNERGNNQNIYDSTHTDAAYVSKNFVNSAPKSRLCYNQNTYCYATTTEVKQDDHYSELQKQNSRSSNIYEIADGKQLNLTQNAVPNKLLPTSDKKQTTIVGQRGKKCACFVIGFLLGGGIASVAVFMLLNTNSNMSKDLEKYNIQAQVYNNISVCEWDTWSSWSECSVSCGNGTQYRERQQTGTCNNKVNNDTRTCTNNPCKGRRVLLDMAFDPSTLNAKRYLSRDNTILSNQWSSQTPKGSPGRGALQRYSGVIADQCFGNGKKIYYRVFYSYTLKTVLSATNLILEVGLSQRDEVDRSDFVGNVQQKGWSFALARCGSSNNICLRAKHLRTLHTNDFFSGNSVGLQKNGTFELLIDRQKNKFTLKISNTQKPVISFENVASNKVLYPVFGVHNIPKVNVLLQILESRDVTQEQFEF</sequence>
<evidence type="ECO:0000256" key="3">
    <source>
        <dbReference type="ARBA" id="ARBA00022729"/>
    </source>
</evidence>
<dbReference type="PANTHER" id="PTHR10239:SF32">
    <property type="entry name" value="ADHESION G PROTEIN-COUPLED RECEPTOR B2"/>
    <property type="match status" value="1"/>
</dbReference>
<organism evidence="6 7">
    <name type="scientific">Mytilus edulis</name>
    <name type="common">Blue mussel</name>
    <dbReference type="NCBI Taxonomy" id="6550"/>
    <lineage>
        <taxon>Eukaryota</taxon>
        <taxon>Metazoa</taxon>
        <taxon>Spiralia</taxon>
        <taxon>Lophotrochozoa</taxon>
        <taxon>Mollusca</taxon>
        <taxon>Bivalvia</taxon>
        <taxon>Autobranchia</taxon>
        <taxon>Pteriomorphia</taxon>
        <taxon>Mytilida</taxon>
        <taxon>Mytiloidea</taxon>
        <taxon>Mytilidae</taxon>
        <taxon>Mytilinae</taxon>
        <taxon>Mytilus</taxon>
    </lineage>
</organism>
<evidence type="ECO:0000256" key="1">
    <source>
        <dbReference type="ARBA" id="ARBA00004613"/>
    </source>
</evidence>
<evidence type="ECO:0000313" key="6">
    <source>
        <dbReference type="EMBL" id="CAG2186377.1"/>
    </source>
</evidence>
<evidence type="ECO:0000256" key="2">
    <source>
        <dbReference type="ARBA" id="ARBA00022525"/>
    </source>
</evidence>
<dbReference type="SUPFAM" id="SSF49899">
    <property type="entry name" value="Concanavalin A-like lectins/glucanases"/>
    <property type="match status" value="1"/>
</dbReference>
<keyword evidence="2" id="KW-0964">Secreted</keyword>
<evidence type="ECO:0000256" key="5">
    <source>
        <dbReference type="SAM" id="Phobius"/>
    </source>
</evidence>
<dbReference type="InterPro" id="IPR036383">
    <property type="entry name" value="TSP1_rpt_sf"/>
</dbReference>
<keyword evidence="7" id="KW-1185">Reference proteome</keyword>
<accession>A0A8S3PUA4</accession>
<dbReference type="EMBL" id="CAJPWZ010000129">
    <property type="protein sequence ID" value="CAG2186377.1"/>
    <property type="molecule type" value="Genomic_DNA"/>
</dbReference>
<reference evidence="6" key="1">
    <citation type="submission" date="2021-03" db="EMBL/GenBank/DDBJ databases">
        <authorList>
            <person name="Bekaert M."/>
        </authorList>
    </citation>
    <scope>NUCLEOTIDE SEQUENCE</scope>
</reference>
<comment type="subcellular location">
    <subcellularLocation>
        <location evidence="1">Secreted</location>
    </subcellularLocation>
</comment>
<dbReference type="Proteomes" id="UP000683360">
    <property type="component" value="Unassembled WGS sequence"/>
</dbReference>
<dbReference type="GO" id="GO:0005576">
    <property type="term" value="C:extracellular region"/>
    <property type="evidence" value="ECO:0007669"/>
    <property type="project" value="UniProtKB-SubCell"/>
</dbReference>
<keyword evidence="5" id="KW-0472">Membrane</keyword>
<proteinExistence type="predicted"/>
<keyword evidence="3" id="KW-0732">Signal</keyword>
<evidence type="ECO:0000313" key="7">
    <source>
        <dbReference type="Proteomes" id="UP000683360"/>
    </source>
</evidence>
<dbReference type="InterPro" id="IPR051867">
    <property type="entry name" value="Angio_Inhib/Adhesion_GPCR"/>
</dbReference>
<evidence type="ECO:0008006" key="8">
    <source>
        <dbReference type="Google" id="ProtNLM"/>
    </source>
</evidence>
<comment type="caution">
    <text evidence="6">The sequence shown here is derived from an EMBL/GenBank/DDBJ whole genome shotgun (WGS) entry which is preliminary data.</text>
</comment>